<dbReference type="SMART" id="SM00028">
    <property type="entry name" value="TPR"/>
    <property type="match status" value="3"/>
</dbReference>
<feature type="domain" description="OmpR/PhoB-type" evidence="6">
    <location>
        <begin position="1"/>
        <end position="96"/>
    </location>
</feature>
<dbReference type="PANTHER" id="PTHR35807:SF1">
    <property type="entry name" value="TRANSCRIPTIONAL REGULATOR REDD"/>
    <property type="match status" value="1"/>
</dbReference>
<dbReference type="Pfam" id="PF13424">
    <property type="entry name" value="TPR_12"/>
    <property type="match status" value="1"/>
</dbReference>
<proteinExistence type="inferred from homology"/>
<evidence type="ECO:0000256" key="5">
    <source>
        <dbReference type="PROSITE-ProRule" id="PRU01091"/>
    </source>
</evidence>
<dbReference type="SMART" id="SM00862">
    <property type="entry name" value="Trans_reg_C"/>
    <property type="match status" value="1"/>
</dbReference>
<protein>
    <submittedName>
        <fullName evidence="7">Tetratricopeptide repeat protein</fullName>
    </submittedName>
</protein>
<dbReference type="PROSITE" id="PS51755">
    <property type="entry name" value="OMPR_PHOB"/>
    <property type="match status" value="1"/>
</dbReference>
<organism evidence="7 8">
    <name type="scientific">Nonomuraea composti</name>
    <dbReference type="NCBI Taxonomy" id="2720023"/>
    <lineage>
        <taxon>Bacteria</taxon>
        <taxon>Bacillati</taxon>
        <taxon>Actinomycetota</taxon>
        <taxon>Actinomycetes</taxon>
        <taxon>Streptosporangiales</taxon>
        <taxon>Streptosporangiaceae</taxon>
        <taxon>Nonomuraea</taxon>
    </lineage>
</organism>
<dbReference type="InterPro" id="IPR016032">
    <property type="entry name" value="Sig_transdc_resp-reg_C-effctor"/>
</dbReference>
<dbReference type="InterPro" id="IPR019734">
    <property type="entry name" value="TPR_rpt"/>
</dbReference>
<accession>A0ABX1BGT4</accession>
<dbReference type="SMART" id="SM01043">
    <property type="entry name" value="BTAD"/>
    <property type="match status" value="1"/>
</dbReference>
<keyword evidence="8" id="KW-1185">Reference proteome</keyword>
<evidence type="ECO:0000256" key="4">
    <source>
        <dbReference type="ARBA" id="ARBA00023163"/>
    </source>
</evidence>
<evidence type="ECO:0000259" key="6">
    <source>
        <dbReference type="PROSITE" id="PS51755"/>
    </source>
</evidence>
<dbReference type="InterPro" id="IPR051677">
    <property type="entry name" value="AfsR-DnrI-RedD_regulator"/>
</dbReference>
<dbReference type="Gene3D" id="3.40.50.300">
    <property type="entry name" value="P-loop containing nucleotide triphosphate hydrolases"/>
    <property type="match status" value="1"/>
</dbReference>
<evidence type="ECO:0000256" key="1">
    <source>
        <dbReference type="ARBA" id="ARBA00005820"/>
    </source>
</evidence>
<name>A0ABX1BGT4_9ACTN</name>
<evidence type="ECO:0000313" key="8">
    <source>
        <dbReference type="Proteomes" id="UP000696294"/>
    </source>
</evidence>
<keyword evidence="4" id="KW-0804">Transcription</keyword>
<dbReference type="InterPro" id="IPR005158">
    <property type="entry name" value="BTAD"/>
</dbReference>
<dbReference type="Gene3D" id="1.25.40.10">
    <property type="entry name" value="Tetratricopeptide repeat domain"/>
    <property type="match status" value="2"/>
</dbReference>
<dbReference type="Pfam" id="PF03704">
    <property type="entry name" value="BTAD"/>
    <property type="match status" value="1"/>
</dbReference>
<feature type="DNA-binding region" description="OmpR/PhoB-type" evidence="5">
    <location>
        <begin position="1"/>
        <end position="96"/>
    </location>
</feature>
<dbReference type="SUPFAM" id="SSF48452">
    <property type="entry name" value="TPR-like"/>
    <property type="match status" value="3"/>
</dbReference>
<dbReference type="SUPFAM" id="SSF46894">
    <property type="entry name" value="C-terminal effector domain of the bipartite response regulators"/>
    <property type="match status" value="1"/>
</dbReference>
<comment type="similarity">
    <text evidence="1">Belongs to the AfsR/DnrI/RedD regulatory family.</text>
</comment>
<keyword evidence="2" id="KW-0805">Transcription regulation</keyword>
<dbReference type="SUPFAM" id="SSF52540">
    <property type="entry name" value="P-loop containing nucleoside triphosphate hydrolases"/>
    <property type="match status" value="1"/>
</dbReference>
<evidence type="ECO:0000256" key="2">
    <source>
        <dbReference type="ARBA" id="ARBA00023015"/>
    </source>
</evidence>
<sequence>MVVDQPAFGVLGPLQVRAADRSLRVGGTKPRLLLATLLLDANQVVGSDTLVEVLWAGNPPSSATANLRTYVSSLRGVLGTAGARIAAHPSGYALEVAAERLDLLLFEDLVARARAAGRTGAGADLLRAALDLWRGRPLSDLPASPAWDARLRALTQARLGAAEELVATQLAAGEHACAIDGLRELIGEHPYREDLWQQLILALHRSGRRAEALHAYAVIRQQLVDDLGIEPGQDLREAHARVLAEDTLPDPAVSSSINTGPGTGVLAGLGVGLGTGAAPGLGVPPPYQLPADIADFTGRAATVATLTGFLSAGERRPDGPPAVAVVVGPPGVGKTALAVHCAHAVRPGYPAGQLHLCLGGTEETPADPADLLAEALRALGVGGAAMPPTVHERSALYRSLLAERPMLVLLDDAADAAQVRALLPGSGSAVLVTSRRRVTELPGALLLELDVLPPGEAEDLLGRIVGERRVAADREAALAILDACGHLPLAIRIAGARLAGRPGWPLGVLQRRLADEAARLDELRAGDLEVRGSFERSTRRLTGEAATAFQAFGLLGPASVPGWVADAVLGRPRTEAVVDSLVDASLLRLAGTDALGQPRYQVHDLMRCQARQHAGGAAQRRAIARVLDGWAGAAGHATARLPTTLFSLTPEEPASWSLPGETLAQLTADPLAWFEAEREPLVEAVRLAAGSGLAGSAWKLAAALVPYFDLHCRLEEWRLTHRLALGSARAAGDRRGEAAMLRGLGQVCLYQDRYAEADDMLRRARALFRELGDARGEAISICGLGAVSQFSGRHLRALGSFRHALAMFLAVGDRGGEAYARQAIGRIFLSLRDLRQASRWLEEALRLARELGDTHREGCVSMHLGRLHDMKADAGAAMRLQGRALDIFERLGDRHCGAYAMQSLGGLQAANGERSGGSDRLQASLAIFQQLGDRSGEAATFQTLGELYRSAGRSALASHYLHRAVELRRELREHRSPVP</sequence>
<dbReference type="InterPro" id="IPR027417">
    <property type="entry name" value="P-loop_NTPase"/>
</dbReference>
<dbReference type="PRINTS" id="PR00364">
    <property type="entry name" value="DISEASERSIST"/>
</dbReference>
<dbReference type="InterPro" id="IPR036388">
    <property type="entry name" value="WH-like_DNA-bd_sf"/>
</dbReference>
<keyword evidence="3 5" id="KW-0238">DNA-binding</keyword>
<dbReference type="Gene3D" id="1.10.10.10">
    <property type="entry name" value="Winged helix-like DNA-binding domain superfamily/Winged helix DNA-binding domain"/>
    <property type="match status" value="1"/>
</dbReference>
<dbReference type="InterPro" id="IPR011990">
    <property type="entry name" value="TPR-like_helical_dom_sf"/>
</dbReference>
<comment type="caution">
    <text evidence="7">The sequence shown here is derived from an EMBL/GenBank/DDBJ whole genome shotgun (WGS) entry which is preliminary data.</text>
</comment>
<dbReference type="InterPro" id="IPR001867">
    <property type="entry name" value="OmpR/PhoB-type_DNA-bd"/>
</dbReference>
<dbReference type="PANTHER" id="PTHR35807">
    <property type="entry name" value="TRANSCRIPTIONAL REGULATOR REDD-RELATED"/>
    <property type="match status" value="1"/>
</dbReference>
<dbReference type="CDD" id="cd15831">
    <property type="entry name" value="BTAD"/>
    <property type="match status" value="1"/>
</dbReference>
<evidence type="ECO:0000313" key="7">
    <source>
        <dbReference type="EMBL" id="NJP94981.1"/>
    </source>
</evidence>
<evidence type="ECO:0000256" key="3">
    <source>
        <dbReference type="ARBA" id="ARBA00023125"/>
    </source>
</evidence>
<reference evidence="7 8" key="1">
    <citation type="submission" date="2020-03" db="EMBL/GenBank/DDBJ databases">
        <title>WGS of actinomycetes isolated from Thailand.</title>
        <authorList>
            <person name="Thawai C."/>
        </authorList>
    </citation>
    <scope>NUCLEOTIDE SEQUENCE [LARGE SCALE GENOMIC DNA]</scope>
    <source>
        <strain evidence="7 8">FMUSA5-5</strain>
    </source>
</reference>
<gene>
    <name evidence="7" type="ORF">HCN51_37045</name>
</gene>
<dbReference type="EMBL" id="JAATEP010000033">
    <property type="protein sequence ID" value="NJP94981.1"/>
    <property type="molecule type" value="Genomic_DNA"/>
</dbReference>
<dbReference type="Proteomes" id="UP000696294">
    <property type="component" value="Unassembled WGS sequence"/>
</dbReference>